<accession>A0AAD2EBT7</accession>
<dbReference type="PANTHER" id="PTHR12547:SF18">
    <property type="entry name" value="PROTEIN TIS11"/>
    <property type="match status" value="1"/>
</dbReference>
<evidence type="ECO:0000256" key="2">
    <source>
        <dbReference type="ARBA" id="ARBA00022737"/>
    </source>
</evidence>
<evidence type="ECO:0000313" key="7">
    <source>
        <dbReference type="EMBL" id="CAI9786207.1"/>
    </source>
</evidence>
<dbReference type="PROSITE" id="PS50103">
    <property type="entry name" value="ZF_C3H1"/>
    <property type="match status" value="1"/>
</dbReference>
<evidence type="ECO:0000256" key="5">
    <source>
        <dbReference type="PROSITE-ProRule" id="PRU00723"/>
    </source>
</evidence>
<dbReference type="Pfam" id="PF00642">
    <property type="entry name" value="zf-CCCH"/>
    <property type="match status" value="1"/>
</dbReference>
<gene>
    <name evidence="7" type="ORF">FPE_LOCUS33637</name>
</gene>
<evidence type="ECO:0000256" key="1">
    <source>
        <dbReference type="ARBA" id="ARBA00022723"/>
    </source>
</evidence>
<keyword evidence="2" id="KW-0677">Repeat</keyword>
<keyword evidence="4 5" id="KW-0862">Zinc</keyword>
<dbReference type="InterPro" id="IPR045877">
    <property type="entry name" value="ZFP36-like"/>
</dbReference>
<dbReference type="SMART" id="SM00356">
    <property type="entry name" value="ZnF_C3H1"/>
    <property type="match status" value="1"/>
</dbReference>
<dbReference type="AlphaFoldDB" id="A0AAD2EBT7"/>
<dbReference type="InterPro" id="IPR036855">
    <property type="entry name" value="Znf_CCCH_sf"/>
</dbReference>
<feature type="domain" description="C3H1-type" evidence="6">
    <location>
        <begin position="138"/>
        <end position="166"/>
    </location>
</feature>
<dbReference type="EMBL" id="OU503057">
    <property type="protein sequence ID" value="CAI9786207.1"/>
    <property type="molecule type" value="Genomic_DNA"/>
</dbReference>
<reference evidence="7" key="1">
    <citation type="submission" date="2023-05" db="EMBL/GenBank/DDBJ databases">
        <authorList>
            <person name="Huff M."/>
        </authorList>
    </citation>
    <scope>NUCLEOTIDE SEQUENCE</scope>
</reference>
<keyword evidence="8" id="KW-1185">Reference proteome</keyword>
<proteinExistence type="predicted"/>
<keyword evidence="1 5" id="KW-0479">Metal-binding</keyword>
<keyword evidence="3 5" id="KW-0863">Zinc-finger</keyword>
<feature type="zinc finger region" description="C3H1-type" evidence="5">
    <location>
        <begin position="138"/>
        <end position="166"/>
    </location>
</feature>
<dbReference type="Gene3D" id="4.10.1000.10">
    <property type="entry name" value="Zinc finger, CCCH-type"/>
    <property type="match status" value="1"/>
</dbReference>
<dbReference type="InterPro" id="IPR000571">
    <property type="entry name" value="Znf_CCCH"/>
</dbReference>
<protein>
    <recommendedName>
        <fullName evidence="6">C3H1-type domain-containing protein</fullName>
    </recommendedName>
</protein>
<sequence>MENLHSSLKASKHKSLNYSDSSINIKDFVGRRYQKLRLTAISDPYASDGSKSPSPPKYLHSTSLATAFNKYFSPLAAIENLESPPVKLEKDVLVMDESSVRKFNKGGRSGGIRGRSLPISSESGGCREIESITGRSFDYRTEMCPFWEDSGICRFGSKCQFAHGKEELRPIHFSGKNKFEAPSSKSSNSSGGSGSSHGSKFLFVHHKVKPAVEFLSPPLPIPMALPTLSTKVEQTSGAVGRTRTSITAFTNSDWTPLDDGIAVSLSSGSFEENNPSKEDVDAYIRRGLYVIHSRKRLPVFLEFCQE</sequence>
<evidence type="ECO:0000259" key="6">
    <source>
        <dbReference type="PROSITE" id="PS50103"/>
    </source>
</evidence>
<dbReference type="FunFam" id="4.10.1000.10:FF:000001">
    <property type="entry name" value="zinc finger CCCH domain-containing protein 15-like"/>
    <property type="match status" value="1"/>
</dbReference>
<dbReference type="SUPFAM" id="SSF90229">
    <property type="entry name" value="CCCH zinc finger"/>
    <property type="match status" value="1"/>
</dbReference>
<dbReference type="PANTHER" id="PTHR12547">
    <property type="entry name" value="CCCH ZINC FINGER/TIS11-RELATED"/>
    <property type="match status" value="1"/>
</dbReference>
<dbReference type="GO" id="GO:0003729">
    <property type="term" value="F:mRNA binding"/>
    <property type="evidence" value="ECO:0007669"/>
    <property type="project" value="InterPro"/>
</dbReference>
<dbReference type="GO" id="GO:0008270">
    <property type="term" value="F:zinc ion binding"/>
    <property type="evidence" value="ECO:0007669"/>
    <property type="project" value="UniProtKB-KW"/>
</dbReference>
<evidence type="ECO:0000256" key="4">
    <source>
        <dbReference type="ARBA" id="ARBA00022833"/>
    </source>
</evidence>
<organism evidence="7 8">
    <name type="scientific">Fraxinus pennsylvanica</name>
    <dbReference type="NCBI Taxonomy" id="56036"/>
    <lineage>
        <taxon>Eukaryota</taxon>
        <taxon>Viridiplantae</taxon>
        <taxon>Streptophyta</taxon>
        <taxon>Embryophyta</taxon>
        <taxon>Tracheophyta</taxon>
        <taxon>Spermatophyta</taxon>
        <taxon>Magnoliopsida</taxon>
        <taxon>eudicotyledons</taxon>
        <taxon>Gunneridae</taxon>
        <taxon>Pentapetalae</taxon>
        <taxon>asterids</taxon>
        <taxon>lamiids</taxon>
        <taxon>Lamiales</taxon>
        <taxon>Oleaceae</taxon>
        <taxon>Oleeae</taxon>
        <taxon>Fraxinus</taxon>
    </lineage>
</organism>
<evidence type="ECO:0000313" key="8">
    <source>
        <dbReference type="Proteomes" id="UP000834106"/>
    </source>
</evidence>
<name>A0AAD2EBT7_9LAMI</name>
<dbReference type="Proteomes" id="UP000834106">
    <property type="component" value="Chromosome 22"/>
</dbReference>
<evidence type="ECO:0000256" key="3">
    <source>
        <dbReference type="ARBA" id="ARBA00022771"/>
    </source>
</evidence>